<comment type="caution">
    <text evidence="2">The sequence shown here is derived from an EMBL/GenBank/DDBJ whole genome shotgun (WGS) entry which is preliminary data.</text>
</comment>
<accession>A0A4R8HPX0</accession>
<sequence length="865" mass="99795">MIDIKKKIDNLKKWYDELLKSKLKYDELNSKVGPLSDEENEELANLRTKVHISGREVEFSKRELKEIDSEQAGEISVEDVKEIIKENKAELKKIDDEIKEKEAEIEDLKVKRMMLDYKRYKIEVNKAEIDKLNKKKELINFIQELSFIAAKSSSVTDLQYLALADLVYNDFSEFNGNDGGVPLNIILNNKNNFTVNKEDTKNRWKTYKNHVGDWTFLEAYDPDVLLTREKTELTLEEQQFYAAAFQSPDKKEIVIAYRGTDGDNGDYDQGEKSSISKLSKLSPELSNLIFELEEFSPKLKAILEKEIIDEDPDFILEHGVTNRKIGAGTPGRQFELAEKFYKDIISNDRYEADNISFTGHSLAGGLAQYAAVISSDQTDSAAAVKNTVTWNGIGIKAFSEVIGYEFFDEYISILQRLKDRGVEFLKEKSSIFRELTKTYKTLSERILNHFERKGYIKDGKITTEFLDDEGEVDIEKLESAIDNFRLQENLMDLDISDALLSYWDDYGIFDSYENIKKQLDFKRRFASYYRDGEKFKNKVRNYIISIDLTGNLGQHLGTTYIVDKELSKGDSAYFFPNADVDNILPAAEYHGFDTFFPYIHLPHNEVSSNNALKSYNSNLKNRYGYQAKLGDITNKLSYDYLLAIVKKIMADITQILKTYSFYTWKNSNALFVLAKDHQEEGKNENDDLIKIIKETLRHSMRIHNKEEFDEIQGDTCLNSNKFYIRAKNGDNKRFVLTEANRLYKLDYAIVEQLNNMKEEEINGLVKWGGIEGEKAILILGLEGLKDEEDIIDYNLTKDETELTNGEYKLEIQFRDPNLDEYSPLQANLLDDKEAGETYTAKGKKVNSENDKEIMDILEGIEFTAV</sequence>
<reference evidence="2 3" key="1">
    <citation type="submission" date="2019-03" db="EMBL/GenBank/DDBJ databases">
        <title>Subsurface microbial communities from deep shales in Ohio and West Virginia, USA.</title>
        <authorList>
            <person name="Wrighton K."/>
        </authorList>
    </citation>
    <scope>NUCLEOTIDE SEQUENCE [LARGE SCALE GENOMIC DNA]</scope>
    <source>
        <strain evidence="2 3">MSL 6dP</strain>
    </source>
</reference>
<name>A0A4R8HPX0_9FIRM</name>
<evidence type="ECO:0000256" key="1">
    <source>
        <dbReference type="SAM" id="Coils"/>
    </source>
</evidence>
<dbReference type="InterPro" id="IPR029058">
    <property type="entry name" value="AB_hydrolase_fold"/>
</dbReference>
<organism evidence="2 3">
    <name type="scientific">Orenia marismortui</name>
    <dbReference type="NCBI Taxonomy" id="46469"/>
    <lineage>
        <taxon>Bacteria</taxon>
        <taxon>Bacillati</taxon>
        <taxon>Bacillota</taxon>
        <taxon>Clostridia</taxon>
        <taxon>Halanaerobiales</taxon>
        <taxon>Halobacteroidaceae</taxon>
        <taxon>Orenia</taxon>
    </lineage>
</organism>
<protein>
    <recommendedName>
        <fullName evidence="4">Lipase (Class 3)</fullName>
    </recommendedName>
</protein>
<dbReference type="EMBL" id="SOEG01000002">
    <property type="protein sequence ID" value="TDX58971.1"/>
    <property type="molecule type" value="Genomic_DNA"/>
</dbReference>
<evidence type="ECO:0000313" key="2">
    <source>
        <dbReference type="EMBL" id="TDX58971.1"/>
    </source>
</evidence>
<dbReference type="STRING" id="926561.GCA_000379025_01971"/>
<proteinExistence type="predicted"/>
<evidence type="ECO:0000313" key="3">
    <source>
        <dbReference type="Proteomes" id="UP000295832"/>
    </source>
</evidence>
<evidence type="ECO:0008006" key="4">
    <source>
        <dbReference type="Google" id="ProtNLM"/>
    </source>
</evidence>
<keyword evidence="3" id="KW-1185">Reference proteome</keyword>
<dbReference type="SUPFAM" id="SSF53474">
    <property type="entry name" value="alpha/beta-Hydrolases"/>
    <property type="match status" value="1"/>
</dbReference>
<feature type="coiled-coil region" evidence="1">
    <location>
        <begin position="77"/>
        <end position="137"/>
    </location>
</feature>
<dbReference type="AlphaFoldDB" id="A0A4R8HPX0"/>
<keyword evidence="1" id="KW-0175">Coiled coil</keyword>
<dbReference type="Gene3D" id="3.40.50.1820">
    <property type="entry name" value="alpha/beta hydrolase"/>
    <property type="match status" value="1"/>
</dbReference>
<dbReference type="Proteomes" id="UP000295832">
    <property type="component" value="Unassembled WGS sequence"/>
</dbReference>
<dbReference type="RefSeq" id="WP_134114572.1">
    <property type="nucleotide sequence ID" value="NZ_SOEG01000002.1"/>
</dbReference>
<gene>
    <name evidence="2" type="ORF">C7959_102109</name>
</gene>